<name>A7RHU6_NEMVE</name>
<feature type="non-terminal residue" evidence="1">
    <location>
        <position position="1"/>
    </location>
</feature>
<proteinExistence type="predicted"/>
<dbReference type="Proteomes" id="UP000001593">
    <property type="component" value="Unassembled WGS sequence"/>
</dbReference>
<organism evidence="1 2">
    <name type="scientific">Nematostella vectensis</name>
    <name type="common">Starlet sea anemone</name>
    <dbReference type="NCBI Taxonomy" id="45351"/>
    <lineage>
        <taxon>Eukaryota</taxon>
        <taxon>Metazoa</taxon>
        <taxon>Cnidaria</taxon>
        <taxon>Anthozoa</taxon>
        <taxon>Hexacorallia</taxon>
        <taxon>Actiniaria</taxon>
        <taxon>Edwardsiidae</taxon>
        <taxon>Nematostella</taxon>
    </lineage>
</organism>
<evidence type="ECO:0000313" key="1">
    <source>
        <dbReference type="EMBL" id="EDO49039.1"/>
    </source>
</evidence>
<feature type="non-terminal residue" evidence="1">
    <location>
        <position position="146"/>
    </location>
</feature>
<accession>A7RHU6</accession>
<dbReference type="AlphaFoldDB" id="A7RHU6"/>
<reference evidence="1 2" key="1">
    <citation type="journal article" date="2007" name="Science">
        <title>Sea anemone genome reveals ancestral eumetazoan gene repertoire and genomic organization.</title>
        <authorList>
            <person name="Putnam N.H."/>
            <person name="Srivastava M."/>
            <person name="Hellsten U."/>
            <person name="Dirks B."/>
            <person name="Chapman J."/>
            <person name="Salamov A."/>
            <person name="Terry A."/>
            <person name="Shapiro H."/>
            <person name="Lindquist E."/>
            <person name="Kapitonov V.V."/>
            <person name="Jurka J."/>
            <person name="Genikhovich G."/>
            <person name="Grigoriev I.V."/>
            <person name="Lucas S.M."/>
            <person name="Steele R.E."/>
            <person name="Finnerty J.R."/>
            <person name="Technau U."/>
            <person name="Martindale M.Q."/>
            <person name="Rokhsar D.S."/>
        </authorList>
    </citation>
    <scope>NUCLEOTIDE SEQUENCE [LARGE SCALE GENOMIC DNA]</scope>
    <source>
        <strain evidence="2">CH2 X CH6</strain>
    </source>
</reference>
<keyword evidence="2" id="KW-1185">Reference proteome</keyword>
<dbReference type="InParanoid" id="A7RHU6"/>
<evidence type="ECO:0000313" key="2">
    <source>
        <dbReference type="Proteomes" id="UP000001593"/>
    </source>
</evidence>
<protein>
    <submittedName>
        <fullName evidence="1">Uncharacterized protein</fullName>
    </submittedName>
</protein>
<dbReference type="EMBL" id="DS469511">
    <property type="protein sequence ID" value="EDO49039.1"/>
    <property type="molecule type" value="Genomic_DNA"/>
</dbReference>
<sequence length="146" mass="16257">HFTKSLFTFVDVFSPCYDSYHVTYHVTYCDFYHVTYCGFYRVIYYDSCVCGNDFDFCPFSCDHVRRNVSGYCGGHVTWSVSGFCGDPVTLSVSCAGSSSKSYCSVYVCERSGESPGRVFSGLFSVPEGFSFFVCSSSSSRSFGLPE</sequence>
<gene>
    <name evidence="1" type="ORF">NEMVEDRAFT_v1g158829</name>
</gene>
<dbReference type="HOGENOM" id="CLU_1782145_0_0_1"/>